<accession>A0A086ZGN0</accession>
<comment type="caution">
    <text evidence="2">The sequence shown here is derived from an EMBL/GenBank/DDBJ whole genome shotgun (WGS) entry which is preliminary data.</text>
</comment>
<dbReference type="AlphaFoldDB" id="A0A086ZGN0"/>
<feature type="transmembrane region" description="Helical" evidence="1">
    <location>
        <begin position="256"/>
        <end position="280"/>
    </location>
</feature>
<organism evidence="2 3">
    <name type="scientific">Bifidobacterium bohemicum DSM 22767</name>
    <dbReference type="NCBI Taxonomy" id="1437606"/>
    <lineage>
        <taxon>Bacteria</taxon>
        <taxon>Bacillati</taxon>
        <taxon>Actinomycetota</taxon>
        <taxon>Actinomycetes</taxon>
        <taxon>Bifidobacteriales</taxon>
        <taxon>Bifidobacteriaceae</taxon>
        <taxon>Bifidobacterium</taxon>
    </lineage>
</organism>
<evidence type="ECO:0000313" key="3">
    <source>
        <dbReference type="Proteomes" id="UP000029096"/>
    </source>
</evidence>
<proteinExistence type="predicted"/>
<gene>
    <name evidence="2" type="ORF">BBOH_0903</name>
</gene>
<keyword evidence="1" id="KW-1133">Transmembrane helix</keyword>
<feature type="transmembrane region" description="Helical" evidence="1">
    <location>
        <begin position="172"/>
        <end position="195"/>
    </location>
</feature>
<keyword evidence="1" id="KW-0812">Transmembrane</keyword>
<evidence type="ECO:0000313" key="2">
    <source>
        <dbReference type="EMBL" id="KFI45680.1"/>
    </source>
</evidence>
<keyword evidence="3" id="KW-1185">Reference proteome</keyword>
<feature type="transmembrane region" description="Helical" evidence="1">
    <location>
        <begin position="216"/>
        <end position="236"/>
    </location>
</feature>
<dbReference type="Proteomes" id="UP000029096">
    <property type="component" value="Unassembled WGS sequence"/>
</dbReference>
<keyword evidence="1" id="KW-0472">Membrane</keyword>
<name>A0A086ZGN0_9BIFI</name>
<dbReference type="EMBL" id="JGYP01000002">
    <property type="protein sequence ID" value="KFI45680.1"/>
    <property type="molecule type" value="Genomic_DNA"/>
</dbReference>
<sequence length="299" mass="34475">MPYKTQIISTTLPSEVNNRSLYHKHWYINPIDGVMLNGKRTYPLIYSTDLNRYGKYCISGDAISNDSVIIGHVLARKADAKVGSEITINGKRLHVTHIAETEQYAGMMIYISDSTFKKVFGMTGNVFYGTDLSGNEVKKHFKTNKIQTRADYRKYYRNSMSQIILTLYSIDFLILLVGVFIAYKIFAIFINFIIWKLNMLRGFGMSFKEYAKAVSLQYLAIIGSAFYVVVVVFDRFSGLLTDLIFNTTDSYFPITYNLFFFVITMIEFLFVIGIVILLSYKNICKESIYQQYLHTSSER</sequence>
<protein>
    <submittedName>
        <fullName evidence="2">Uncharacterized protein</fullName>
    </submittedName>
</protein>
<reference evidence="2 3" key="1">
    <citation type="submission" date="2014-03" db="EMBL/GenBank/DDBJ databases">
        <title>Genomics of Bifidobacteria.</title>
        <authorList>
            <person name="Ventura M."/>
            <person name="Milani C."/>
            <person name="Lugli G.A."/>
        </authorList>
    </citation>
    <scope>NUCLEOTIDE SEQUENCE [LARGE SCALE GENOMIC DNA]</scope>
    <source>
        <strain evidence="2 3">DSM 22767</strain>
    </source>
</reference>
<evidence type="ECO:0000256" key="1">
    <source>
        <dbReference type="SAM" id="Phobius"/>
    </source>
</evidence>